<dbReference type="AlphaFoldDB" id="A0A401ZXI5"/>
<protein>
    <submittedName>
        <fullName evidence="2">PPOX class F420-dependent oxidoreductase</fullName>
    </submittedName>
</protein>
<evidence type="ECO:0000259" key="1">
    <source>
        <dbReference type="Pfam" id="PF01243"/>
    </source>
</evidence>
<name>A0A401ZXI5_9CHLR</name>
<evidence type="ECO:0000313" key="3">
    <source>
        <dbReference type="Proteomes" id="UP000287352"/>
    </source>
</evidence>
<dbReference type="SUPFAM" id="SSF50475">
    <property type="entry name" value="FMN-binding split barrel"/>
    <property type="match status" value="1"/>
</dbReference>
<sequence length="150" mass="17360">MAQRTLLTAPEEAFVQRQRVARLATVDEHGTPYLVPICYAYQRPDFAIALDEKPKTVAVTQLKRVRNILLRHEATLLIDQYSDDWSQLGYLQLFCHADLINPSDERHNKMLPLLRARYRQYEAMNIEQSPMILLTPHHITPWGPAISLPT</sequence>
<dbReference type="OrthoDB" id="9812086at2"/>
<dbReference type="Proteomes" id="UP000287352">
    <property type="component" value="Unassembled WGS sequence"/>
</dbReference>
<accession>A0A401ZXI5</accession>
<organism evidence="2 3">
    <name type="scientific">Tengunoibacter tsumagoiensis</name>
    <dbReference type="NCBI Taxonomy" id="2014871"/>
    <lineage>
        <taxon>Bacteria</taxon>
        <taxon>Bacillati</taxon>
        <taxon>Chloroflexota</taxon>
        <taxon>Ktedonobacteria</taxon>
        <taxon>Ktedonobacterales</taxon>
        <taxon>Dictyobacteraceae</taxon>
        <taxon>Tengunoibacter</taxon>
    </lineage>
</organism>
<evidence type="ECO:0000313" key="2">
    <source>
        <dbReference type="EMBL" id="GCE11566.1"/>
    </source>
</evidence>
<feature type="domain" description="Pyridoxamine 5'-phosphate oxidase N-terminal" evidence="1">
    <location>
        <begin position="12"/>
        <end position="137"/>
    </location>
</feature>
<dbReference type="InterPro" id="IPR019967">
    <property type="entry name" value="F420-dep_enz_PPOX_Rv0121"/>
</dbReference>
<dbReference type="Gene3D" id="2.30.110.10">
    <property type="entry name" value="Electron Transport, Fmn-binding Protein, Chain A"/>
    <property type="match status" value="1"/>
</dbReference>
<dbReference type="RefSeq" id="WP_126579258.1">
    <property type="nucleotide sequence ID" value="NZ_BIFR01000001.1"/>
</dbReference>
<dbReference type="Pfam" id="PF01243">
    <property type="entry name" value="PNPOx_N"/>
    <property type="match status" value="1"/>
</dbReference>
<dbReference type="InterPro" id="IPR012349">
    <property type="entry name" value="Split_barrel_FMN-bd"/>
</dbReference>
<proteinExistence type="predicted"/>
<keyword evidence="3" id="KW-1185">Reference proteome</keyword>
<comment type="caution">
    <text evidence="2">The sequence shown here is derived from an EMBL/GenBank/DDBJ whole genome shotgun (WGS) entry which is preliminary data.</text>
</comment>
<gene>
    <name evidence="2" type="ORF">KTT_14250</name>
</gene>
<dbReference type="NCBIfam" id="TIGR03668">
    <property type="entry name" value="Rv0121_F420"/>
    <property type="match status" value="1"/>
</dbReference>
<reference evidence="3" key="1">
    <citation type="submission" date="2018-12" db="EMBL/GenBank/DDBJ databases">
        <title>Tengunoibacter tsumagoiensis gen. nov., sp. nov., Dictyobacter kobayashii sp. nov., D. alpinus sp. nov., and D. joshuensis sp. nov. and description of Dictyobacteraceae fam. nov. within the order Ktedonobacterales isolated from Tengu-no-mugimeshi.</title>
        <authorList>
            <person name="Wang C.M."/>
            <person name="Zheng Y."/>
            <person name="Sakai Y."/>
            <person name="Toyoda A."/>
            <person name="Minakuchi Y."/>
            <person name="Abe K."/>
            <person name="Yokota A."/>
            <person name="Yabe S."/>
        </authorList>
    </citation>
    <scope>NUCLEOTIDE SEQUENCE [LARGE SCALE GENOMIC DNA]</scope>
    <source>
        <strain evidence="3">Uno3</strain>
    </source>
</reference>
<dbReference type="InterPro" id="IPR011576">
    <property type="entry name" value="Pyridox_Oxase_N"/>
</dbReference>
<dbReference type="EMBL" id="BIFR01000001">
    <property type="protein sequence ID" value="GCE11566.1"/>
    <property type="molecule type" value="Genomic_DNA"/>
</dbReference>